<dbReference type="InterPro" id="IPR011067">
    <property type="entry name" value="Plasmid_toxin/cell-grow_inhib"/>
</dbReference>
<name>E6PI97_9ZZZZ</name>
<dbReference type="AlphaFoldDB" id="E6PI97"/>
<gene>
    <name evidence="1" type="primary">MazF</name>
    <name evidence="1" type="ORF">CARN1_0667</name>
</gene>
<dbReference type="Gene3D" id="2.30.30.110">
    <property type="match status" value="1"/>
</dbReference>
<dbReference type="GO" id="GO:0004521">
    <property type="term" value="F:RNA endonuclease activity"/>
    <property type="evidence" value="ECO:0007669"/>
    <property type="project" value="TreeGrafter"/>
</dbReference>
<dbReference type="GO" id="GO:0006402">
    <property type="term" value="P:mRNA catabolic process"/>
    <property type="evidence" value="ECO:0007669"/>
    <property type="project" value="TreeGrafter"/>
</dbReference>
<evidence type="ECO:0000313" key="1">
    <source>
        <dbReference type="EMBL" id="CBH76187.1"/>
    </source>
</evidence>
<organism evidence="1">
    <name type="scientific">mine drainage metagenome</name>
    <dbReference type="NCBI Taxonomy" id="410659"/>
    <lineage>
        <taxon>unclassified sequences</taxon>
        <taxon>metagenomes</taxon>
        <taxon>ecological metagenomes</taxon>
    </lineage>
</organism>
<dbReference type="EMBL" id="CABL01000019">
    <property type="protein sequence ID" value="CBH76187.1"/>
    <property type="molecule type" value="Genomic_DNA"/>
</dbReference>
<dbReference type="SUPFAM" id="SSF50118">
    <property type="entry name" value="Cell growth inhibitor/plasmid maintenance toxic component"/>
    <property type="match status" value="1"/>
</dbReference>
<protein>
    <submittedName>
        <fullName evidence="1">Growth inhibitor</fullName>
    </submittedName>
</protein>
<proteinExistence type="predicted"/>
<sequence>MIVPDRGDIVVLDFDPQVGHEQIKRRPALVLSTTSFNRVFGLAFVAPVSSKPKGHAFEIALPQECGVTGSVMMHQLKSLDWQARRSKKVGVVSAEILESAAEIVREIVS</sequence>
<accession>E6PI97</accession>
<reference evidence="1" key="1">
    <citation type="submission" date="2009-10" db="EMBL/GenBank/DDBJ databases">
        <title>Diversity of trophic interactions inside an arsenic-rich microbial ecosystem.</title>
        <authorList>
            <person name="Bertin P.N."/>
            <person name="Heinrich-Salmeron A."/>
            <person name="Pelletier E."/>
            <person name="Goulhen-Chollet F."/>
            <person name="Arsene-Ploetze F."/>
            <person name="Gallien S."/>
            <person name="Calteau A."/>
            <person name="Vallenet D."/>
            <person name="Casiot C."/>
            <person name="Chane-Woon-Ming B."/>
            <person name="Giloteaux L."/>
            <person name="Barakat M."/>
            <person name="Bonnefoy V."/>
            <person name="Bruneel O."/>
            <person name="Chandler M."/>
            <person name="Cleiss J."/>
            <person name="Duran R."/>
            <person name="Elbaz-Poulichet F."/>
            <person name="Fonknechten N."/>
            <person name="Lauga B."/>
            <person name="Mornico D."/>
            <person name="Ortet P."/>
            <person name="Schaeffer C."/>
            <person name="Siguier P."/>
            <person name="Alexander Thil Smith A."/>
            <person name="Van Dorsselaer A."/>
            <person name="Weissenbach J."/>
            <person name="Medigue C."/>
            <person name="Le Paslier D."/>
        </authorList>
    </citation>
    <scope>NUCLEOTIDE SEQUENCE</scope>
</reference>
<dbReference type="Pfam" id="PF02452">
    <property type="entry name" value="PemK_toxin"/>
    <property type="match status" value="1"/>
</dbReference>
<dbReference type="PANTHER" id="PTHR33988">
    <property type="entry name" value="ENDORIBONUCLEASE MAZF-RELATED"/>
    <property type="match status" value="1"/>
</dbReference>
<comment type="caution">
    <text evidence="1">The sequence shown here is derived from an EMBL/GenBank/DDBJ whole genome shotgun (WGS) entry which is preliminary data.</text>
</comment>
<dbReference type="GO" id="GO:0016075">
    <property type="term" value="P:rRNA catabolic process"/>
    <property type="evidence" value="ECO:0007669"/>
    <property type="project" value="TreeGrafter"/>
</dbReference>
<dbReference type="PANTHER" id="PTHR33988:SF3">
    <property type="entry name" value="ENDORIBONUCLEASE TOXIN CHPB-RELATED"/>
    <property type="match status" value="1"/>
</dbReference>
<dbReference type="InterPro" id="IPR003477">
    <property type="entry name" value="PemK-like"/>
</dbReference>
<dbReference type="GO" id="GO:0003677">
    <property type="term" value="F:DNA binding"/>
    <property type="evidence" value="ECO:0007669"/>
    <property type="project" value="InterPro"/>
</dbReference>